<dbReference type="Proteomes" id="UP000236754">
    <property type="component" value="Unassembled WGS sequence"/>
</dbReference>
<dbReference type="GO" id="GO:0006508">
    <property type="term" value="P:proteolysis"/>
    <property type="evidence" value="ECO:0007669"/>
    <property type="project" value="UniProtKB-KW"/>
</dbReference>
<evidence type="ECO:0000256" key="14">
    <source>
        <dbReference type="PIRNR" id="PIRNR006404"/>
    </source>
</evidence>
<organism evidence="19 20">
    <name type="scientific">Actinacidiphila yanglinensis</name>
    <dbReference type="NCBI Taxonomy" id="310779"/>
    <lineage>
        <taxon>Bacteria</taxon>
        <taxon>Bacillati</taxon>
        <taxon>Actinomycetota</taxon>
        <taxon>Actinomycetes</taxon>
        <taxon>Kitasatosporales</taxon>
        <taxon>Streptomycetaceae</taxon>
        <taxon>Actinacidiphila</taxon>
    </lineage>
</organism>
<evidence type="ECO:0000256" key="7">
    <source>
        <dbReference type="ARBA" id="ARBA00022737"/>
    </source>
</evidence>
<comment type="subcellular location">
    <subcellularLocation>
        <location evidence="1 14">Cell membrane</location>
        <topology evidence="1 14">Multi-pass membrane protein</topology>
    </subcellularLocation>
</comment>
<evidence type="ECO:0000259" key="18">
    <source>
        <dbReference type="Pfam" id="PF02163"/>
    </source>
</evidence>
<feature type="domain" description="Peptidase M50" evidence="18">
    <location>
        <begin position="57"/>
        <end position="124"/>
    </location>
</feature>
<evidence type="ECO:0000313" key="19">
    <source>
        <dbReference type="EMBL" id="SEG83371.1"/>
    </source>
</evidence>
<keyword evidence="10 14" id="KW-1133">Transmembrane helix</keyword>
<evidence type="ECO:0000256" key="8">
    <source>
        <dbReference type="ARBA" id="ARBA00022801"/>
    </source>
</evidence>
<dbReference type="Gene3D" id="3.10.580.10">
    <property type="entry name" value="CBS-domain"/>
    <property type="match status" value="1"/>
</dbReference>
<feature type="transmembrane region" description="Helical" evidence="14">
    <location>
        <begin position="105"/>
        <end position="130"/>
    </location>
</feature>
<dbReference type="GO" id="GO:0046872">
    <property type="term" value="F:metal ion binding"/>
    <property type="evidence" value="ECO:0007669"/>
    <property type="project" value="UniProtKB-UniRule"/>
</dbReference>
<evidence type="ECO:0000256" key="16">
    <source>
        <dbReference type="PIRSR" id="PIRSR006404-2"/>
    </source>
</evidence>
<feature type="transmembrane region" description="Helical" evidence="14">
    <location>
        <begin position="187"/>
        <end position="207"/>
    </location>
</feature>
<feature type="binding site" evidence="16">
    <location>
        <position position="71"/>
    </location>
    <ligand>
        <name>Zn(2+)</name>
        <dbReference type="ChEBI" id="CHEBI:29105"/>
        <note>catalytic</note>
    </ligand>
</feature>
<feature type="domain" description="Peptidase M50" evidence="18">
    <location>
        <begin position="131"/>
        <end position="194"/>
    </location>
</feature>
<evidence type="ECO:0000313" key="20">
    <source>
        <dbReference type="Proteomes" id="UP000236754"/>
    </source>
</evidence>
<feature type="region of interest" description="Disordered" evidence="17">
    <location>
        <begin position="365"/>
        <end position="384"/>
    </location>
</feature>
<feature type="transmembrane region" description="Helical" evidence="14">
    <location>
        <begin position="213"/>
        <end position="232"/>
    </location>
</feature>
<evidence type="ECO:0000256" key="12">
    <source>
        <dbReference type="ARBA" id="ARBA00023122"/>
    </source>
</evidence>
<dbReference type="InterPro" id="IPR046342">
    <property type="entry name" value="CBS_dom_sf"/>
</dbReference>
<dbReference type="AlphaFoldDB" id="A0A1H6DDR2"/>
<keyword evidence="6 14" id="KW-0479">Metal-binding</keyword>
<dbReference type="SUPFAM" id="SSF54631">
    <property type="entry name" value="CBS-domain pair"/>
    <property type="match status" value="1"/>
</dbReference>
<evidence type="ECO:0000256" key="4">
    <source>
        <dbReference type="ARBA" id="ARBA00022670"/>
    </source>
</evidence>
<dbReference type="GO" id="GO:0005886">
    <property type="term" value="C:plasma membrane"/>
    <property type="evidence" value="ECO:0007669"/>
    <property type="project" value="UniProtKB-SubCell"/>
</dbReference>
<evidence type="ECO:0000256" key="11">
    <source>
        <dbReference type="ARBA" id="ARBA00023049"/>
    </source>
</evidence>
<dbReference type="RefSeq" id="WP_103888769.1">
    <property type="nucleotide sequence ID" value="NZ_FNVU01000014.1"/>
</dbReference>
<dbReference type="PANTHER" id="PTHR39188">
    <property type="entry name" value="MEMBRANE-ASSOCIATED ZINC METALLOPROTEASE M50B"/>
    <property type="match status" value="1"/>
</dbReference>
<feature type="transmembrane region" description="Helical" evidence="14">
    <location>
        <begin position="136"/>
        <end position="159"/>
    </location>
</feature>
<evidence type="ECO:0000256" key="6">
    <source>
        <dbReference type="ARBA" id="ARBA00022723"/>
    </source>
</evidence>
<protein>
    <recommendedName>
        <fullName evidence="14">Zinc metalloprotease</fullName>
    </recommendedName>
</protein>
<feature type="binding site" evidence="16">
    <location>
        <position position="67"/>
    </location>
    <ligand>
        <name>Zn(2+)</name>
        <dbReference type="ChEBI" id="CHEBI:29105"/>
        <note>catalytic</note>
    </ligand>
</feature>
<keyword evidence="13 14" id="KW-0472">Membrane</keyword>
<feature type="transmembrane region" description="Helical" evidence="14">
    <location>
        <begin position="21"/>
        <end position="41"/>
    </location>
</feature>
<accession>A0A1H6DDR2</accession>
<keyword evidence="20" id="KW-1185">Reference proteome</keyword>
<keyword evidence="4 14" id="KW-0645">Protease</keyword>
<evidence type="ECO:0000256" key="5">
    <source>
        <dbReference type="ARBA" id="ARBA00022692"/>
    </source>
</evidence>
<proteinExistence type="inferred from homology"/>
<dbReference type="GO" id="GO:0008237">
    <property type="term" value="F:metallopeptidase activity"/>
    <property type="evidence" value="ECO:0007669"/>
    <property type="project" value="UniProtKB-UniRule"/>
</dbReference>
<dbReference type="EMBL" id="FNVU01000014">
    <property type="protein sequence ID" value="SEG83371.1"/>
    <property type="molecule type" value="Genomic_DNA"/>
</dbReference>
<gene>
    <name evidence="19" type="ORF">SAMN05216223_11460</name>
</gene>
<evidence type="ECO:0000256" key="1">
    <source>
        <dbReference type="ARBA" id="ARBA00004651"/>
    </source>
</evidence>
<name>A0A1H6DDR2_9ACTN</name>
<feature type="active site" evidence="15">
    <location>
        <position position="68"/>
    </location>
</feature>
<evidence type="ECO:0000256" key="2">
    <source>
        <dbReference type="ARBA" id="ARBA00007931"/>
    </source>
</evidence>
<evidence type="ECO:0000256" key="10">
    <source>
        <dbReference type="ARBA" id="ARBA00022989"/>
    </source>
</evidence>
<dbReference type="PANTHER" id="PTHR39188:SF3">
    <property type="entry name" value="STAGE IV SPORULATION PROTEIN FB"/>
    <property type="match status" value="1"/>
</dbReference>
<keyword evidence="11 14" id="KW-0482">Metalloprotease</keyword>
<evidence type="ECO:0000256" key="17">
    <source>
        <dbReference type="SAM" id="MobiDB-lite"/>
    </source>
</evidence>
<keyword evidence="9 14" id="KW-0862">Zinc</keyword>
<evidence type="ECO:0000256" key="9">
    <source>
        <dbReference type="ARBA" id="ARBA00022833"/>
    </source>
</evidence>
<evidence type="ECO:0000256" key="3">
    <source>
        <dbReference type="ARBA" id="ARBA00022475"/>
    </source>
</evidence>
<keyword evidence="5 14" id="KW-0812">Transmembrane</keyword>
<feature type="transmembrane region" description="Helical" evidence="14">
    <location>
        <begin position="47"/>
        <end position="67"/>
    </location>
</feature>
<feature type="binding site" evidence="16">
    <location>
        <position position="165"/>
    </location>
    <ligand>
        <name>Zn(2+)</name>
        <dbReference type="ChEBI" id="CHEBI:29105"/>
        <note>catalytic</note>
    </ligand>
</feature>
<keyword evidence="8 14" id="KW-0378">Hydrolase</keyword>
<keyword evidence="3 14" id="KW-1003">Cell membrane</keyword>
<evidence type="ECO:0000256" key="15">
    <source>
        <dbReference type="PIRSR" id="PIRSR006404-1"/>
    </source>
</evidence>
<keyword evidence="12" id="KW-0129">CBS domain</keyword>
<dbReference type="OrthoDB" id="9781963at2"/>
<comment type="similarity">
    <text evidence="2 14">Belongs to the peptidase M50B family.</text>
</comment>
<dbReference type="Pfam" id="PF02163">
    <property type="entry name" value="Peptidase_M50"/>
    <property type="match status" value="2"/>
</dbReference>
<sequence>MNGSLPLGRIAGVPLRMHWSAPLLIVFLAFGLAGGVLPVWAPGHSQGVYDALAVVGALLLMVSLVAHEAAHALVARRAGVEVEDVTVFALGGVTRMGSATTPRSAGWIAAWGPLTSLLLGGAGLGAAALAGHVLHWTLLAALLAWTGWANVLLGGFNLIPAAPLDGGRVLQAVIWRIRGDRERAARIAARCGQVAGALMVIGGWLEILTGRVGGLWLALLGLFVLMAAAAEVRRAAVFEAVRGMRAADAMRPVVTGQDWQSVDRFLAETMPRAAGQYVVPVTDLDGRPSGVVTLPALRAVPAARQAGVRVREVAAPLDTCTLAGPDDQLTDVLDHAVTTANRPILVMADRQLLGMITAQDILGLTRKPHPPAWPPSTRRAGHSH</sequence>
<dbReference type="InterPro" id="IPR008915">
    <property type="entry name" value="Peptidase_M50"/>
</dbReference>
<comment type="cofactor">
    <cofactor evidence="14 16">
        <name>Zn(2+)</name>
        <dbReference type="ChEBI" id="CHEBI:29105"/>
    </cofactor>
    <text evidence="14 16">Binds 1 zinc ion per subunit.</text>
</comment>
<reference evidence="19 20" key="1">
    <citation type="submission" date="2016-10" db="EMBL/GenBank/DDBJ databases">
        <authorList>
            <person name="de Groot N.N."/>
        </authorList>
    </citation>
    <scope>NUCLEOTIDE SEQUENCE [LARGE SCALE GENOMIC DNA]</scope>
    <source>
        <strain evidence="19 20">CGMCC 4.2023</strain>
    </source>
</reference>
<evidence type="ECO:0000256" key="13">
    <source>
        <dbReference type="ARBA" id="ARBA00023136"/>
    </source>
</evidence>
<dbReference type="InterPro" id="IPR016483">
    <property type="entry name" value="UCP006404_Pept_M50_CBS"/>
</dbReference>
<dbReference type="PIRSF" id="PIRSF006404">
    <property type="entry name" value="UCP006404_Pept_M50_CBS"/>
    <property type="match status" value="1"/>
</dbReference>
<keyword evidence="7" id="KW-0677">Repeat</keyword>